<protein>
    <submittedName>
        <fullName evidence="1">Uncharacterized protein</fullName>
    </submittedName>
</protein>
<comment type="caution">
    <text evidence="1">The sequence shown here is derived from an EMBL/GenBank/DDBJ whole genome shotgun (WGS) entry which is preliminary data.</text>
</comment>
<name>A0A5L4DF30_CAMUP</name>
<dbReference type="AlphaFoldDB" id="A0A5L4DF30"/>
<gene>
    <name evidence="1" type="ORF">YZ54_02365</name>
</gene>
<dbReference type="EMBL" id="AACABH010000007">
    <property type="protein sequence ID" value="EAJ7104350.1"/>
    <property type="molecule type" value="Genomic_DNA"/>
</dbReference>
<proteinExistence type="predicted"/>
<sequence>MEMSLFQTRFKIEFDEFDEFDESKSEILSEYANININSKLVKWKKLIYKVDFEESEKVIFDLLLSLKEDIIRIENHLFRQEELLALKYKTHIKALNFEYLEFLENMLESGKNYYARFELNHQKIAFFFKAQSENLAKITKIKPEDLISYNAFVVEIQRNAIREKKEASYG</sequence>
<reference evidence="1" key="1">
    <citation type="submission" date="2018-05" db="EMBL/GenBank/DDBJ databases">
        <authorList>
            <consortium name="PulseNet: The National Subtyping Network for Foodborne Disease Surveillance"/>
            <person name="Tarr C.L."/>
            <person name="Trees E."/>
            <person name="Katz L.S."/>
            <person name="Carleton-Romer H.A."/>
            <person name="Stroika S."/>
            <person name="Kucerova Z."/>
            <person name="Roache K.F."/>
            <person name="Sabol A.L."/>
            <person name="Besser J."/>
            <person name="Gerner-Smidt P."/>
        </authorList>
    </citation>
    <scope>NUCLEOTIDE SEQUENCE</scope>
    <source>
        <strain evidence="1">D2813</strain>
    </source>
</reference>
<organism evidence="1">
    <name type="scientific">Campylobacter upsaliensis</name>
    <dbReference type="NCBI Taxonomy" id="28080"/>
    <lineage>
        <taxon>Bacteria</taxon>
        <taxon>Pseudomonadati</taxon>
        <taxon>Campylobacterota</taxon>
        <taxon>Epsilonproteobacteria</taxon>
        <taxon>Campylobacterales</taxon>
        <taxon>Campylobacteraceae</taxon>
        <taxon>Campylobacter</taxon>
    </lineage>
</organism>
<evidence type="ECO:0000313" key="1">
    <source>
        <dbReference type="EMBL" id="EAJ7104350.1"/>
    </source>
</evidence>
<accession>A0A5L4DF30</accession>